<sequence length="294" mass="34029">MSQKQLLVIIIGLILLNIVTLMVYVIKPFSLYNDHEIVASVGKKDITREKWLAELQSRYGKEILEELVDAEVIQQTAKRHNVSISAKDVEREYLFTKLTYSTKGISGSKSEEEWKQQIRTNIQLEEILTKDVTIPQSVLQHYYETNKQRFAIPQSYRISHIVTASKEEADQVIQELREGSAFDVLAMEKSLDEFSANAGGDLGYLTEESGQKAENYLDEVKLMKEHTWSQPITVTDGYAVIYLHEKVEEHQYSFSDVKKQIHRTLALEQMQMPVTGKIFWDESDVKWQYREDGK</sequence>
<evidence type="ECO:0000259" key="8">
    <source>
        <dbReference type="PROSITE" id="PS50198"/>
    </source>
</evidence>
<dbReference type="Gene3D" id="3.10.50.40">
    <property type="match status" value="1"/>
</dbReference>
<keyword evidence="3" id="KW-0732">Signal</keyword>
<dbReference type="EC" id="5.2.1.8" evidence="2"/>
<dbReference type="KEGG" id="ppsr:I6J18_14070"/>
<name>A0A974RYU9_PERPY</name>
<keyword evidence="7" id="KW-1133">Transmembrane helix</keyword>
<evidence type="ECO:0000313" key="9">
    <source>
        <dbReference type="EMBL" id="QQS98808.1"/>
    </source>
</evidence>
<gene>
    <name evidence="9" type="ORF">I6J18_14070</name>
</gene>
<evidence type="ECO:0000256" key="2">
    <source>
        <dbReference type="ARBA" id="ARBA00013194"/>
    </source>
</evidence>
<dbReference type="PROSITE" id="PS50198">
    <property type="entry name" value="PPIC_PPIASE_2"/>
    <property type="match status" value="1"/>
</dbReference>
<keyword evidence="4 6" id="KW-0697">Rotamase</keyword>
<evidence type="ECO:0000256" key="7">
    <source>
        <dbReference type="SAM" id="Phobius"/>
    </source>
</evidence>
<evidence type="ECO:0000256" key="5">
    <source>
        <dbReference type="ARBA" id="ARBA00023235"/>
    </source>
</evidence>
<dbReference type="InterPro" id="IPR000297">
    <property type="entry name" value="PPIase_PpiC"/>
</dbReference>
<accession>A0A974RYU9</accession>
<reference evidence="9 10" key="1">
    <citation type="submission" date="2021-01" db="EMBL/GenBank/DDBJ databases">
        <title>FDA dAtabase for Regulatory Grade micrObial Sequences (FDA-ARGOS): Supporting development and validation of Infectious Disease Dx tests.</title>
        <authorList>
            <person name="Nelson B."/>
            <person name="Plummer A."/>
            <person name="Tallon L."/>
            <person name="Sadzewicz L."/>
            <person name="Zhao X."/>
            <person name="Boylan J."/>
            <person name="Ott S."/>
            <person name="Bowen H."/>
            <person name="Vavikolanu K."/>
            <person name="Mehta A."/>
            <person name="Aluvathingal J."/>
            <person name="Nadendla S."/>
            <person name="Myers T."/>
            <person name="Yan Y."/>
            <person name="Sichtig H."/>
        </authorList>
    </citation>
    <scope>NUCLEOTIDE SEQUENCE [LARGE SCALE GENOMIC DNA]</scope>
    <source>
        <strain evidence="9 10">FDAARGOS_1161</strain>
    </source>
</reference>
<evidence type="ECO:0000313" key="10">
    <source>
        <dbReference type="Proteomes" id="UP000595254"/>
    </source>
</evidence>
<keyword evidence="10" id="KW-1185">Reference proteome</keyword>
<comment type="catalytic activity">
    <reaction evidence="1">
        <text>[protein]-peptidylproline (omega=180) = [protein]-peptidylproline (omega=0)</text>
        <dbReference type="Rhea" id="RHEA:16237"/>
        <dbReference type="Rhea" id="RHEA-COMP:10747"/>
        <dbReference type="Rhea" id="RHEA-COMP:10748"/>
        <dbReference type="ChEBI" id="CHEBI:83833"/>
        <dbReference type="ChEBI" id="CHEBI:83834"/>
        <dbReference type="EC" id="5.2.1.8"/>
    </reaction>
</comment>
<feature type="domain" description="PpiC" evidence="8">
    <location>
        <begin position="153"/>
        <end position="245"/>
    </location>
</feature>
<dbReference type="AlphaFoldDB" id="A0A974RYU9"/>
<protein>
    <recommendedName>
        <fullName evidence="2">peptidylprolyl isomerase</fullName>
        <ecNumber evidence="2">5.2.1.8</ecNumber>
    </recommendedName>
</protein>
<dbReference type="Proteomes" id="UP000595254">
    <property type="component" value="Chromosome"/>
</dbReference>
<dbReference type="InterPro" id="IPR046357">
    <property type="entry name" value="PPIase_dom_sf"/>
</dbReference>
<keyword evidence="7" id="KW-0472">Membrane</keyword>
<evidence type="ECO:0000256" key="1">
    <source>
        <dbReference type="ARBA" id="ARBA00000971"/>
    </source>
</evidence>
<dbReference type="PROSITE" id="PS01096">
    <property type="entry name" value="PPIC_PPIASE_1"/>
    <property type="match status" value="1"/>
</dbReference>
<feature type="transmembrane region" description="Helical" evidence="7">
    <location>
        <begin position="6"/>
        <end position="26"/>
    </location>
</feature>
<dbReference type="InterPro" id="IPR050245">
    <property type="entry name" value="PrsA_foldase"/>
</dbReference>
<dbReference type="GO" id="GO:0003755">
    <property type="term" value="F:peptidyl-prolyl cis-trans isomerase activity"/>
    <property type="evidence" value="ECO:0007669"/>
    <property type="project" value="UniProtKB-KW"/>
</dbReference>
<dbReference type="InterPro" id="IPR027304">
    <property type="entry name" value="Trigger_fact/SurA_dom_sf"/>
</dbReference>
<dbReference type="EMBL" id="CP068053">
    <property type="protein sequence ID" value="QQS98808.1"/>
    <property type="molecule type" value="Genomic_DNA"/>
</dbReference>
<dbReference type="PANTHER" id="PTHR47245">
    <property type="entry name" value="PEPTIDYLPROLYL ISOMERASE"/>
    <property type="match status" value="1"/>
</dbReference>
<evidence type="ECO:0000256" key="3">
    <source>
        <dbReference type="ARBA" id="ARBA00022729"/>
    </source>
</evidence>
<evidence type="ECO:0000256" key="4">
    <source>
        <dbReference type="ARBA" id="ARBA00023110"/>
    </source>
</evidence>
<dbReference type="InterPro" id="IPR023058">
    <property type="entry name" value="PPIase_PpiC_CS"/>
</dbReference>
<evidence type="ECO:0000256" key="6">
    <source>
        <dbReference type="PROSITE-ProRule" id="PRU00278"/>
    </source>
</evidence>
<dbReference type="RefSeq" id="WP_040374970.1">
    <property type="nucleotide sequence ID" value="NZ_CP068053.1"/>
</dbReference>
<organism evidence="9 10">
    <name type="scientific">Peribacillus psychrosaccharolyticus</name>
    <name type="common">Bacillus psychrosaccharolyticus</name>
    <dbReference type="NCBI Taxonomy" id="1407"/>
    <lineage>
        <taxon>Bacteria</taxon>
        <taxon>Bacillati</taxon>
        <taxon>Bacillota</taxon>
        <taxon>Bacilli</taxon>
        <taxon>Bacillales</taxon>
        <taxon>Bacillaceae</taxon>
        <taxon>Peribacillus</taxon>
    </lineage>
</organism>
<dbReference type="Pfam" id="PF13145">
    <property type="entry name" value="Rotamase_2"/>
    <property type="match status" value="1"/>
</dbReference>
<dbReference type="SUPFAM" id="SSF109998">
    <property type="entry name" value="Triger factor/SurA peptide-binding domain-like"/>
    <property type="match status" value="1"/>
</dbReference>
<keyword evidence="5 6" id="KW-0413">Isomerase</keyword>
<dbReference type="PANTHER" id="PTHR47245:SF1">
    <property type="entry name" value="FOLDASE PROTEIN PRSA"/>
    <property type="match status" value="1"/>
</dbReference>
<dbReference type="SUPFAM" id="SSF54534">
    <property type="entry name" value="FKBP-like"/>
    <property type="match status" value="1"/>
</dbReference>
<proteinExistence type="predicted"/>
<keyword evidence="7" id="KW-0812">Transmembrane</keyword>